<feature type="domain" description="Response regulatory" evidence="4">
    <location>
        <begin position="4"/>
        <end position="117"/>
    </location>
</feature>
<dbReference type="GO" id="GO:0006355">
    <property type="term" value="P:regulation of DNA-templated transcription"/>
    <property type="evidence" value="ECO:0007669"/>
    <property type="project" value="InterPro"/>
</dbReference>
<dbReference type="AlphaFoldDB" id="A0A7S8IV50"/>
<dbReference type="Pfam" id="PF00072">
    <property type="entry name" value="Response_reg"/>
    <property type="match status" value="1"/>
</dbReference>
<proteinExistence type="predicted"/>
<evidence type="ECO:0000259" key="3">
    <source>
        <dbReference type="PROSITE" id="PS50043"/>
    </source>
</evidence>
<dbReference type="Pfam" id="PF00196">
    <property type="entry name" value="GerE"/>
    <property type="match status" value="1"/>
</dbReference>
<dbReference type="PROSITE" id="PS50110">
    <property type="entry name" value="RESPONSE_REGULATORY"/>
    <property type="match status" value="1"/>
</dbReference>
<name>A0A7S8IV50_9SPHN</name>
<dbReference type="CDD" id="cd06170">
    <property type="entry name" value="LuxR_C_like"/>
    <property type="match status" value="1"/>
</dbReference>
<dbReference type="KEGG" id="qso:IRL76_00680"/>
<gene>
    <name evidence="5" type="ORF">IRL76_00680</name>
</gene>
<dbReference type="Proteomes" id="UP000594459">
    <property type="component" value="Chromosome"/>
</dbReference>
<reference evidence="5 6" key="1">
    <citation type="submission" date="2020-11" db="EMBL/GenBank/DDBJ databases">
        <title>The genome sequence of Erythrobacter sp. 6D36.</title>
        <authorList>
            <person name="Liu Y."/>
        </authorList>
    </citation>
    <scope>NUCLEOTIDE SEQUENCE [LARGE SCALE GENOMIC DNA]</scope>
    <source>
        <strain evidence="5 6">6D36</strain>
    </source>
</reference>
<dbReference type="PROSITE" id="PS00622">
    <property type="entry name" value="HTH_LUXR_1"/>
    <property type="match status" value="1"/>
</dbReference>
<dbReference type="SMART" id="SM00421">
    <property type="entry name" value="HTH_LUXR"/>
    <property type="match status" value="1"/>
</dbReference>
<dbReference type="PANTHER" id="PTHR45566:SF2">
    <property type="entry name" value="NARL SUBFAMILY"/>
    <property type="match status" value="1"/>
</dbReference>
<dbReference type="SUPFAM" id="SSF46894">
    <property type="entry name" value="C-terminal effector domain of the bipartite response regulators"/>
    <property type="match status" value="1"/>
</dbReference>
<dbReference type="SUPFAM" id="SSF52172">
    <property type="entry name" value="CheY-like"/>
    <property type="match status" value="1"/>
</dbReference>
<feature type="domain" description="HTH luxR-type" evidence="3">
    <location>
        <begin position="146"/>
        <end position="211"/>
    </location>
</feature>
<protein>
    <submittedName>
        <fullName evidence="5">Response regulator transcription factor</fullName>
    </submittedName>
</protein>
<evidence type="ECO:0000313" key="6">
    <source>
        <dbReference type="Proteomes" id="UP000594459"/>
    </source>
</evidence>
<organism evidence="5 6">
    <name type="scientific">Qipengyuania soli</name>
    <dbReference type="NCBI Taxonomy" id="2782568"/>
    <lineage>
        <taxon>Bacteria</taxon>
        <taxon>Pseudomonadati</taxon>
        <taxon>Pseudomonadota</taxon>
        <taxon>Alphaproteobacteria</taxon>
        <taxon>Sphingomonadales</taxon>
        <taxon>Erythrobacteraceae</taxon>
        <taxon>Qipengyuania</taxon>
    </lineage>
</organism>
<keyword evidence="6" id="KW-1185">Reference proteome</keyword>
<keyword evidence="1" id="KW-0238">DNA-binding</keyword>
<dbReference type="RefSeq" id="WP_200982224.1">
    <property type="nucleotide sequence ID" value="NZ_CP064654.1"/>
</dbReference>
<dbReference type="Gene3D" id="3.40.50.2300">
    <property type="match status" value="1"/>
</dbReference>
<dbReference type="PRINTS" id="PR00038">
    <property type="entry name" value="HTHLUXR"/>
</dbReference>
<dbReference type="InterPro" id="IPR000792">
    <property type="entry name" value="Tscrpt_reg_LuxR_C"/>
</dbReference>
<keyword evidence="2" id="KW-0597">Phosphoprotein</keyword>
<dbReference type="InterPro" id="IPR001789">
    <property type="entry name" value="Sig_transdc_resp-reg_receiver"/>
</dbReference>
<accession>A0A7S8IV50</accession>
<evidence type="ECO:0000256" key="1">
    <source>
        <dbReference type="ARBA" id="ARBA00023125"/>
    </source>
</evidence>
<sequence>MSSELCLVSGSDIFREGLTHILESEGFVVTQSVERVRDLINLDRDSDQLLLLDCPSLEKQAERVEMAKQRYPAMSVVVLSDEYDPKVVIECFNAGVQGYIIKSSKSDRIVAAFRLVALGEKVIPSDLVDLIGGRGFDYHNGSDAEREVEMANLSPREVEVLCCLMAGFPNKVIARHLDVCEATVKVHVKAILRKLNVRNRTQAALWANSRGIREPMIAA</sequence>
<evidence type="ECO:0000256" key="2">
    <source>
        <dbReference type="PROSITE-ProRule" id="PRU00169"/>
    </source>
</evidence>
<evidence type="ECO:0000313" key="5">
    <source>
        <dbReference type="EMBL" id="QPC99135.1"/>
    </source>
</evidence>
<dbReference type="InterPro" id="IPR051015">
    <property type="entry name" value="EvgA-like"/>
</dbReference>
<dbReference type="PANTHER" id="PTHR45566">
    <property type="entry name" value="HTH-TYPE TRANSCRIPTIONAL REGULATOR YHJB-RELATED"/>
    <property type="match status" value="1"/>
</dbReference>
<dbReference type="InterPro" id="IPR016032">
    <property type="entry name" value="Sig_transdc_resp-reg_C-effctor"/>
</dbReference>
<evidence type="ECO:0000259" key="4">
    <source>
        <dbReference type="PROSITE" id="PS50110"/>
    </source>
</evidence>
<dbReference type="GO" id="GO:0000160">
    <property type="term" value="P:phosphorelay signal transduction system"/>
    <property type="evidence" value="ECO:0007669"/>
    <property type="project" value="InterPro"/>
</dbReference>
<dbReference type="PROSITE" id="PS50043">
    <property type="entry name" value="HTH_LUXR_2"/>
    <property type="match status" value="1"/>
</dbReference>
<feature type="modified residue" description="4-aspartylphosphate" evidence="2">
    <location>
        <position position="53"/>
    </location>
</feature>
<dbReference type="EMBL" id="CP064654">
    <property type="protein sequence ID" value="QPC99135.1"/>
    <property type="molecule type" value="Genomic_DNA"/>
</dbReference>
<dbReference type="InterPro" id="IPR011006">
    <property type="entry name" value="CheY-like_superfamily"/>
</dbReference>
<dbReference type="GO" id="GO:0003677">
    <property type="term" value="F:DNA binding"/>
    <property type="evidence" value="ECO:0007669"/>
    <property type="project" value="UniProtKB-KW"/>
</dbReference>